<organism evidence="1 2">
    <name type="scientific">Dendryphion nanum</name>
    <dbReference type="NCBI Taxonomy" id="256645"/>
    <lineage>
        <taxon>Eukaryota</taxon>
        <taxon>Fungi</taxon>
        <taxon>Dikarya</taxon>
        <taxon>Ascomycota</taxon>
        <taxon>Pezizomycotina</taxon>
        <taxon>Dothideomycetes</taxon>
        <taxon>Pleosporomycetidae</taxon>
        <taxon>Pleosporales</taxon>
        <taxon>Torulaceae</taxon>
        <taxon>Dendryphion</taxon>
    </lineage>
</organism>
<dbReference type="Proteomes" id="UP000700596">
    <property type="component" value="Unassembled WGS sequence"/>
</dbReference>
<evidence type="ECO:0000313" key="2">
    <source>
        <dbReference type="Proteomes" id="UP000700596"/>
    </source>
</evidence>
<dbReference type="AlphaFoldDB" id="A0A9P9EE29"/>
<reference evidence="1" key="1">
    <citation type="journal article" date="2021" name="Nat. Commun.">
        <title>Genetic determinants of endophytism in the Arabidopsis root mycobiome.</title>
        <authorList>
            <person name="Mesny F."/>
            <person name="Miyauchi S."/>
            <person name="Thiergart T."/>
            <person name="Pickel B."/>
            <person name="Atanasova L."/>
            <person name="Karlsson M."/>
            <person name="Huettel B."/>
            <person name="Barry K.W."/>
            <person name="Haridas S."/>
            <person name="Chen C."/>
            <person name="Bauer D."/>
            <person name="Andreopoulos W."/>
            <person name="Pangilinan J."/>
            <person name="LaButti K."/>
            <person name="Riley R."/>
            <person name="Lipzen A."/>
            <person name="Clum A."/>
            <person name="Drula E."/>
            <person name="Henrissat B."/>
            <person name="Kohler A."/>
            <person name="Grigoriev I.V."/>
            <person name="Martin F.M."/>
            <person name="Hacquard S."/>
        </authorList>
    </citation>
    <scope>NUCLEOTIDE SEQUENCE</scope>
    <source>
        <strain evidence="1">MPI-CAGE-CH-0243</strain>
    </source>
</reference>
<evidence type="ECO:0000313" key="1">
    <source>
        <dbReference type="EMBL" id="KAH7136165.1"/>
    </source>
</evidence>
<proteinExistence type="predicted"/>
<accession>A0A9P9EE29</accession>
<name>A0A9P9EE29_9PLEO</name>
<dbReference type="EMBL" id="JAGMWT010000002">
    <property type="protein sequence ID" value="KAH7136165.1"/>
    <property type="molecule type" value="Genomic_DNA"/>
</dbReference>
<keyword evidence="2" id="KW-1185">Reference proteome</keyword>
<protein>
    <submittedName>
        <fullName evidence="1">Uncharacterized protein</fullName>
    </submittedName>
</protein>
<sequence length="289" mass="34330">MLYPGPLPKFRAPKPPRRYPHPPTRLLNLKINYGSLFKRLISLPAEIQIMILRPLLTFPTIKSSKVRPILCRIYKPWLLVHKTLAPQVMEVFWKENIFPLVLKYNSPPAQFAIPAPEVGCLLRKVIFTFWLCDRYPPSPEIYKEHLEYLMLLGDRTRYPALQYLELLMAQRETGFQAIFNTVQPFLSQNLHVVVSWDTPWGNQDMMYPATVEGLKNQHWERILSAYKQMKLHEYSVKLKDWQVEVLVRRCLVVGEEVLWEEIWERVRRRYEARFDHEGFERGGFRCFGS</sequence>
<comment type="caution">
    <text evidence="1">The sequence shown here is derived from an EMBL/GenBank/DDBJ whole genome shotgun (WGS) entry which is preliminary data.</text>
</comment>
<gene>
    <name evidence="1" type="ORF">B0J11DRAFT_520055</name>
</gene>